<keyword evidence="5 14" id="KW-0812">Transmembrane</keyword>
<dbReference type="OrthoDB" id="387657at2759"/>
<dbReference type="FunFam" id="3.60.10.10:FF:000059">
    <property type="entry name" value="Inositol phosphosphingolipids phospholipase C"/>
    <property type="match status" value="1"/>
</dbReference>
<evidence type="ECO:0000256" key="2">
    <source>
        <dbReference type="ARBA" id="ARBA00004760"/>
    </source>
</evidence>
<evidence type="ECO:0000256" key="9">
    <source>
        <dbReference type="ARBA" id="ARBA00022919"/>
    </source>
</evidence>
<dbReference type="EMBL" id="SKBQ01000004">
    <property type="protein sequence ID" value="TPX11240.1"/>
    <property type="molecule type" value="Genomic_DNA"/>
</dbReference>
<keyword evidence="8" id="KW-0460">Magnesium</keyword>
<dbReference type="AlphaFoldDB" id="A0A507B3R0"/>
<dbReference type="Gene3D" id="3.60.10.10">
    <property type="entry name" value="Endonuclease/exonuclease/phosphatase"/>
    <property type="match status" value="1"/>
</dbReference>
<dbReference type="GO" id="GO:0016020">
    <property type="term" value="C:membrane"/>
    <property type="evidence" value="ECO:0007669"/>
    <property type="project" value="UniProtKB-SubCell"/>
</dbReference>
<evidence type="ECO:0000256" key="1">
    <source>
        <dbReference type="ARBA" id="ARBA00004141"/>
    </source>
</evidence>
<keyword evidence="10 14" id="KW-1133">Transmembrane helix</keyword>
<keyword evidence="7" id="KW-0378">Hydrolase</keyword>
<dbReference type="FunCoup" id="A0A507B3R0">
    <property type="interactions" value="73"/>
</dbReference>
<keyword evidence="17" id="KW-1185">Reference proteome</keyword>
<evidence type="ECO:0000256" key="14">
    <source>
        <dbReference type="SAM" id="Phobius"/>
    </source>
</evidence>
<dbReference type="InterPro" id="IPR038772">
    <property type="entry name" value="Sph/SMPD2-like"/>
</dbReference>
<evidence type="ECO:0000256" key="5">
    <source>
        <dbReference type="ARBA" id="ARBA00022692"/>
    </source>
</evidence>
<dbReference type="GeneID" id="41968505"/>
<evidence type="ECO:0000256" key="11">
    <source>
        <dbReference type="ARBA" id="ARBA00023098"/>
    </source>
</evidence>
<organism evidence="16 17">
    <name type="scientific">Thyridium curvatum</name>
    <dbReference type="NCBI Taxonomy" id="1093900"/>
    <lineage>
        <taxon>Eukaryota</taxon>
        <taxon>Fungi</taxon>
        <taxon>Dikarya</taxon>
        <taxon>Ascomycota</taxon>
        <taxon>Pezizomycotina</taxon>
        <taxon>Sordariomycetes</taxon>
        <taxon>Sordariomycetidae</taxon>
        <taxon>Thyridiales</taxon>
        <taxon>Thyridiaceae</taxon>
        <taxon>Thyridium</taxon>
    </lineage>
</organism>
<feature type="transmembrane region" description="Helical" evidence="14">
    <location>
        <begin position="470"/>
        <end position="488"/>
    </location>
</feature>
<dbReference type="InParanoid" id="A0A507B3R0"/>
<comment type="pathway">
    <text evidence="3">Sphingolipid metabolism.</text>
</comment>
<dbReference type="STRING" id="1093900.A0A507B3R0"/>
<keyword evidence="6" id="KW-0479">Metal-binding</keyword>
<reference evidence="16 17" key="1">
    <citation type="submission" date="2019-06" db="EMBL/GenBank/DDBJ databases">
        <title>Draft genome sequence of the filamentous fungus Phialemoniopsis curvata isolated from diesel fuel.</title>
        <authorList>
            <person name="Varaljay V.A."/>
            <person name="Lyon W.J."/>
            <person name="Crouch A.L."/>
            <person name="Drake C.E."/>
            <person name="Hollomon J.M."/>
            <person name="Nadeau L.J."/>
            <person name="Nunn H.S."/>
            <person name="Stevenson B.S."/>
            <person name="Bojanowski C.L."/>
            <person name="Crookes-Goodson W.J."/>
        </authorList>
    </citation>
    <scope>NUCLEOTIDE SEQUENCE [LARGE SCALE GENOMIC DNA]</scope>
    <source>
        <strain evidence="16 17">D216</strain>
    </source>
</reference>
<comment type="subcellular location">
    <subcellularLocation>
        <location evidence="1">Membrane</location>
        <topology evidence="1">Multi-pass membrane protein</topology>
    </subcellularLocation>
</comment>
<feature type="transmembrane region" description="Helical" evidence="14">
    <location>
        <begin position="494"/>
        <end position="520"/>
    </location>
</feature>
<evidence type="ECO:0000256" key="13">
    <source>
        <dbReference type="SAM" id="MobiDB-lite"/>
    </source>
</evidence>
<evidence type="ECO:0000256" key="8">
    <source>
        <dbReference type="ARBA" id="ARBA00022842"/>
    </source>
</evidence>
<feature type="compositionally biased region" description="Polar residues" evidence="13">
    <location>
        <begin position="355"/>
        <end position="372"/>
    </location>
</feature>
<name>A0A507B3R0_9PEZI</name>
<dbReference type="Proteomes" id="UP000319257">
    <property type="component" value="Unassembled WGS sequence"/>
</dbReference>
<feature type="domain" description="Endonuclease/exonuclease/phosphatase" evidence="15">
    <location>
        <begin position="23"/>
        <end position="343"/>
    </location>
</feature>
<proteinExistence type="inferred from homology"/>
<evidence type="ECO:0000259" key="15">
    <source>
        <dbReference type="Pfam" id="PF03372"/>
    </source>
</evidence>
<dbReference type="SUPFAM" id="SSF56219">
    <property type="entry name" value="DNase I-like"/>
    <property type="match status" value="1"/>
</dbReference>
<dbReference type="GO" id="GO:0046872">
    <property type="term" value="F:metal ion binding"/>
    <property type="evidence" value="ECO:0007669"/>
    <property type="project" value="UniProtKB-KW"/>
</dbReference>
<evidence type="ECO:0000313" key="16">
    <source>
        <dbReference type="EMBL" id="TPX11240.1"/>
    </source>
</evidence>
<keyword evidence="9" id="KW-0746">Sphingolipid metabolism</keyword>
<evidence type="ECO:0000256" key="12">
    <source>
        <dbReference type="ARBA" id="ARBA00023136"/>
    </source>
</evidence>
<gene>
    <name evidence="16" type="ORF">E0L32_001058</name>
</gene>
<evidence type="ECO:0000256" key="3">
    <source>
        <dbReference type="ARBA" id="ARBA00004991"/>
    </source>
</evidence>
<feature type="region of interest" description="Disordered" evidence="13">
    <location>
        <begin position="353"/>
        <end position="434"/>
    </location>
</feature>
<dbReference type="InterPro" id="IPR005135">
    <property type="entry name" value="Endo/exonuclease/phosphatase"/>
</dbReference>
<evidence type="ECO:0000256" key="6">
    <source>
        <dbReference type="ARBA" id="ARBA00022723"/>
    </source>
</evidence>
<evidence type="ECO:0000256" key="4">
    <source>
        <dbReference type="ARBA" id="ARBA00006335"/>
    </source>
</evidence>
<evidence type="ECO:0000256" key="7">
    <source>
        <dbReference type="ARBA" id="ARBA00022801"/>
    </source>
</evidence>
<evidence type="ECO:0000313" key="17">
    <source>
        <dbReference type="Proteomes" id="UP000319257"/>
    </source>
</evidence>
<keyword evidence="11" id="KW-0443">Lipid metabolism</keyword>
<dbReference type="InterPro" id="IPR036691">
    <property type="entry name" value="Endo/exonu/phosph_ase_sf"/>
</dbReference>
<dbReference type="GO" id="GO:0006665">
    <property type="term" value="P:sphingolipid metabolic process"/>
    <property type="evidence" value="ECO:0007669"/>
    <property type="project" value="UniProtKB-KW"/>
</dbReference>
<dbReference type="PANTHER" id="PTHR16320">
    <property type="entry name" value="SPHINGOMYELINASE FAMILY MEMBER"/>
    <property type="match status" value="1"/>
</dbReference>
<dbReference type="RefSeq" id="XP_030992951.1">
    <property type="nucleotide sequence ID" value="XM_031133262.1"/>
</dbReference>
<sequence length="556" mass="61621">MATTMDRDRDMDSQLPTEINVVSLNCWGLKFISKLRNERLAEIGRRLAAADPAPQIVGLQECWCQDDYLAIRRQTAHILPHGKFYYAGAFGAGLAILSRWPIEESTMFRYPLNGRPTAFWRGDWFVGKGVAVAKIRYGPGPEHVVEVFNTHTHAPYEEGRRVDTYFCHRLAQSWEFAKLMRAAASARGHLAVGLGDFNTPPALLTYRLLVAGAPGDPATARDAWRVLHPDSSLGAYAHHAAERARGRPLPTAHYNLVENGATSDSAYNTWRWSRARQRQLGRPRTAAAGVSSRHEVAPEDPCPNGKRLDHVFVAGDTASWAVADARVGMVEPHPTLECSVSDHFSMEVRLVATRPPTSSHNNNNNRQGPTTTSASAGSGSAGGAAIKTPEEEEEELVHRGTYLKSPEGSLHSRGGDGASSYTARQGQGQGQQQHEVRLEGELTADEYDTILEEIRWYAEREVRQRRWRRIHFFAWVAALLASLVGVWWSPHNYVAFILLLVCSLGLVAGTIDGLISLLFIGSEMRALQEFAWEVSNARAALTGEQHFEEGTREKGW</sequence>
<feature type="region of interest" description="Disordered" evidence="13">
    <location>
        <begin position="282"/>
        <end position="302"/>
    </location>
</feature>
<comment type="caution">
    <text evidence="16">The sequence shown here is derived from an EMBL/GenBank/DDBJ whole genome shotgun (WGS) entry which is preliminary data.</text>
</comment>
<dbReference type="GO" id="GO:0004767">
    <property type="term" value="F:sphingomyelin phosphodiesterase activity"/>
    <property type="evidence" value="ECO:0007669"/>
    <property type="project" value="InterPro"/>
</dbReference>
<comment type="pathway">
    <text evidence="2">Lipid metabolism; sphingolipid metabolism.</text>
</comment>
<dbReference type="PANTHER" id="PTHR16320:SF24">
    <property type="entry name" value="PHOSPHODIESTERASE, PUTATIVE-RELATED"/>
    <property type="match status" value="1"/>
</dbReference>
<dbReference type="Pfam" id="PF03372">
    <property type="entry name" value="Exo_endo_phos"/>
    <property type="match status" value="1"/>
</dbReference>
<accession>A0A507B3R0</accession>
<evidence type="ECO:0000256" key="10">
    <source>
        <dbReference type="ARBA" id="ARBA00022989"/>
    </source>
</evidence>
<protein>
    <recommendedName>
        <fullName evidence="15">Endonuclease/exonuclease/phosphatase domain-containing protein</fullName>
    </recommendedName>
</protein>
<keyword evidence="12 14" id="KW-0472">Membrane</keyword>
<comment type="similarity">
    <text evidence="4">Belongs to the neutral sphingomyelinase family.</text>
</comment>